<evidence type="ECO:0000313" key="2">
    <source>
        <dbReference type="EMBL" id="ACL94374.2"/>
    </source>
</evidence>
<dbReference type="PATRIC" id="fig|565050.3.peg.896"/>
<dbReference type="HOGENOM" id="CLU_1132003_0_0_5"/>
<keyword evidence="3" id="KW-1185">Reference proteome</keyword>
<dbReference type="RefSeq" id="YP_002516282.2">
    <property type="nucleotide sequence ID" value="NC_011916.1"/>
</dbReference>
<organism evidence="2 3">
    <name type="scientific">Caulobacter vibrioides (strain NA1000 / CB15N)</name>
    <name type="common">Caulobacter crescentus</name>
    <dbReference type="NCBI Taxonomy" id="565050"/>
    <lineage>
        <taxon>Bacteria</taxon>
        <taxon>Pseudomonadati</taxon>
        <taxon>Pseudomonadota</taxon>
        <taxon>Alphaproteobacteria</taxon>
        <taxon>Caulobacterales</taxon>
        <taxon>Caulobacteraceae</taxon>
        <taxon>Caulobacter</taxon>
    </lineage>
</organism>
<accession>A0A0H3C5W3</accession>
<evidence type="ECO:0000313" key="3">
    <source>
        <dbReference type="Proteomes" id="UP000001364"/>
    </source>
</evidence>
<feature type="region of interest" description="Disordered" evidence="1">
    <location>
        <begin position="226"/>
        <end position="245"/>
    </location>
</feature>
<dbReference type="RefSeq" id="WP_024265641.1">
    <property type="nucleotide sequence ID" value="NC_011916.1"/>
</dbReference>
<evidence type="ECO:0000256" key="1">
    <source>
        <dbReference type="SAM" id="MobiDB-lite"/>
    </source>
</evidence>
<dbReference type="EMBL" id="CP001340">
    <property type="protein sequence ID" value="ACL94374.2"/>
    <property type="molecule type" value="Genomic_DNA"/>
</dbReference>
<dbReference type="Proteomes" id="UP000001364">
    <property type="component" value="Chromosome"/>
</dbReference>
<dbReference type="OrthoDB" id="8653499at2"/>
<feature type="region of interest" description="Disordered" evidence="1">
    <location>
        <begin position="1"/>
        <end position="22"/>
    </location>
</feature>
<dbReference type="GeneID" id="7329950"/>
<dbReference type="AlphaFoldDB" id="A0A0H3C5W3"/>
<reference evidence="2 3" key="1">
    <citation type="journal article" date="2010" name="J. Bacteriol.">
        <title>The genetic basis of laboratory adaptation in Caulobacter crescentus.</title>
        <authorList>
            <person name="Marks M.E."/>
            <person name="Castro-Rojas C.M."/>
            <person name="Teiling C."/>
            <person name="Du L."/>
            <person name="Kapatral V."/>
            <person name="Walunas T.L."/>
            <person name="Crosson S."/>
        </authorList>
    </citation>
    <scope>NUCLEOTIDE SEQUENCE [LARGE SCALE GENOMIC DNA]</scope>
    <source>
        <strain evidence="3">NA1000 / CB15N</strain>
    </source>
</reference>
<protein>
    <submittedName>
        <fullName evidence="2">Uncharacterized protein</fullName>
    </submittedName>
</protein>
<sequence length="245" mass="26139">MALAAASPSPRDAAGNQLEPLKPAAEQAARLCTGDQRWCAGIDDDSATLSVFTGPTGAAVASVELEQDEDETLAVWPQMARLAAPGAGVLIGVERRRSASYSGGGGGTTVLELIQVWPDRSRPPRSVLTLPLKGEIMIRACFSKQDFADRKGACQDIYTFDATLTLAPETASGPPKFQFATLAKAFPPKASRGTPTPSLKRLKKSELVPTPDLACSYRRVLAFDPKSQTYRPDSPLPDCDDYTTP</sequence>
<gene>
    <name evidence="2" type="ordered locus">CCNA_00909</name>
</gene>
<proteinExistence type="predicted"/>
<dbReference type="KEGG" id="ccs:CCNA_00909"/>
<name>A0A0H3C5W3_CAUVN</name>